<keyword evidence="6" id="KW-0325">Glycoprotein</keyword>
<dbReference type="PROSITE" id="PS50027">
    <property type="entry name" value="EGF_LAM_2"/>
    <property type="match status" value="5"/>
</dbReference>
<feature type="non-terminal residue" evidence="10">
    <location>
        <position position="1"/>
    </location>
</feature>
<keyword evidence="7 8" id="KW-0424">Laminin EGF-like domain</keyword>
<dbReference type="Pfam" id="PF00053">
    <property type="entry name" value="EGF_laminin"/>
    <property type="match status" value="7"/>
</dbReference>
<keyword evidence="4" id="KW-0677">Repeat</keyword>
<evidence type="ECO:0000256" key="7">
    <source>
        <dbReference type="ARBA" id="ARBA00023292"/>
    </source>
</evidence>
<feature type="domain" description="Laminin EGF-like" evidence="9">
    <location>
        <begin position="210"/>
        <end position="260"/>
    </location>
</feature>
<evidence type="ECO:0000256" key="4">
    <source>
        <dbReference type="ARBA" id="ARBA00022737"/>
    </source>
</evidence>
<dbReference type="CDD" id="cd00055">
    <property type="entry name" value="EGF_Lam"/>
    <property type="match status" value="6"/>
</dbReference>
<evidence type="ECO:0000313" key="10">
    <source>
        <dbReference type="EMBL" id="KAF5405363.1"/>
    </source>
</evidence>
<dbReference type="InterPro" id="IPR000742">
    <property type="entry name" value="EGF"/>
</dbReference>
<feature type="disulfide bond" evidence="8">
    <location>
        <begin position="463"/>
        <end position="472"/>
    </location>
</feature>
<evidence type="ECO:0000256" key="3">
    <source>
        <dbReference type="ARBA" id="ARBA00022729"/>
    </source>
</evidence>
<dbReference type="PRINTS" id="PR00011">
    <property type="entry name" value="EGFLAMININ"/>
</dbReference>
<dbReference type="SUPFAM" id="SSF58104">
    <property type="entry name" value="Methyl-accepting chemotaxis protein (MCP) signaling domain"/>
    <property type="match status" value="1"/>
</dbReference>
<evidence type="ECO:0000256" key="5">
    <source>
        <dbReference type="ARBA" id="ARBA00023157"/>
    </source>
</evidence>
<feature type="domain" description="Laminin EGF-like" evidence="9">
    <location>
        <begin position="386"/>
        <end position="441"/>
    </location>
</feature>
<proteinExistence type="predicted"/>
<feature type="disulfide bond" evidence="8">
    <location>
        <begin position="511"/>
        <end position="520"/>
    </location>
</feature>
<comment type="caution">
    <text evidence="10">The sequence shown here is derived from an EMBL/GenBank/DDBJ whole genome shotgun (WGS) entry which is preliminary data.</text>
</comment>
<feature type="domain" description="Laminin EGF-like" evidence="9">
    <location>
        <begin position="21"/>
        <end position="73"/>
    </location>
</feature>
<dbReference type="PROSITE" id="PS00022">
    <property type="entry name" value="EGF_1"/>
    <property type="match status" value="1"/>
</dbReference>
<dbReference type="GO" id="GO:0009887">
    <property type="term" value="P:animal organ morphogenesis"/>
    <property type="evidence" value="ECO:0007669"/>
    <property type="project" value="TreeGrafter"/>
</dbReference>
<dbReference type="EMBL" id="LUCH01000356">
    <property type="protein sequence ID" value="KAF5405363.1"/>
    <property type="molecule type" value="Genomic_DNA"/>
</dbReference>
<dbReference type="GO" id="GO:0009888">
    <property type="term" value="P:tissue development"/>
    <property type="evidence" value="ECO:0007669"/>
    <property type="project" value="TreeGrafter"/>
</dbReference>
<dbReference type="FunFam" id="2.10.25.10:FF:000074">
    <property type="entry name" value="Laminin subunit alpha"/>
    <property type="match status" value="1"/>
</dbReference>
<feature type="disulfide bond" evidence="8">
    <location>
        <begin position="444"/>
        <end position="461"/>
    </location>
</feature>
<feature type="disulfide bond" evidence="8">
    <location>
        <begin position="414"/>
        <end position="423"/>
    </location>
</feature>
<reference evidence="10" key="1">
    <citation type="submission" date="2019-05" db="EMBL/GenBank/DDBJ databases">
        <title>Annotation for the trematode Paragonimus heterotremus.</title>
        <authorList>
            <person name="Choi Y.-J."/>
        </authorList>
    </citation>
    <scope>NUCLEOTIDE SEQUENCE</scope>
    <source>
        <strain evidence="10">LC</strain>
    </source>
</reference>
<evidence type="ECO:0000256" key="6">
    <source>
        <dbReference type="ARBA" id="ARBA00023180"/>
    </source>
</evidence>
<keyword evidence="2" id="KW-0964">Secreted</keyword>
<comment type="subcellular location">
    <subcellularLocation>
        <location evidence="1">Secreted</location>
    </subcellularLocation>
</comment>
<gene>
    <name evidence="10" type="ORF">PHET_01181</name>
</gene>
<name>A0A8J4SSQ7_9TREM</name>
<dbReference type="PROSITE" id="PS01248">
    <property type="entry name" value="EGF_LAM_1"/>
    <property type="match status" value="5"/>
</dbReference>
<keyword evidence="5 8" id="KW-1015">Disulfide bond</keyword>
<evidence type="ECO:0000313" key="11">
    <source>
        <dbReference type="Proteomes" id="UP000748531"/>
    </source>
</evidence>
<dbReference type="SMART" id="SM00180">
    <property type="entry name" value="EGF_Lam"/>
    <property type="match status" value="8"/>
</dbReference>
<organism evidence="10 11">
    <name type="scientific">Paragonimus heterotremus</name>
    <dbReference type="NCBI Taxonomy" id="100268"/>
    <lineage>
        <taxon>Eukaryota</taxon>
        <taxon>Metazoa</taxon>
        <taxon>Spiralia</taxon>
        <taxon>Lophotrochozoa</taxon>
        <taxon>Platyhelminthes</taxon>
        <taxon>Trematoda</taxon>
        <taxon>Digenea</taxon>
        <taxon>Plagiorchiida</taxon>
        <taxon>Troglotremata</taxon>
        <taxon>Troglotrematidae</taxon>
        <taxon>Paragonimus</taxon>
    </lineage>
</organism>
<feature type="disulfide bond" evidence="8">
    <location>
        <begin position="442"/>
        <end position="454"/>
    </location>
</feature>
<dbReference type="FunFam" id="2.10.25.10:FF:000188">
    <property type="entry name" value="Laminin subunit gamma 2"/>
    <property type="match status" value="2"/>
</dbReference>
<feature type="disulfide bond" evidence="8">
    <location>
        <begin position="491"/>
        <end position="503"/>
    </location>
</feature>
<feature type="domain" description="Laminin EGF-like" evidence="9">
    <location>
        <begin position="491"/>
        <end position="536"/>
    </location>
</feature>
<dbReference type="GO" id="GO:0005576">
    <property type="term" value="C:extracellular region"/>
    <property type="evidence" value="ECO:0007669"/>
    <property type="project" value="UniProtKB-SubCell"/>
</dbReference>
<feature type="disulfide bond" evidence="8">
    <location>
        <begin position="228"/>
        <end position="237"/>
    </location>
</feature>
<evidence type="ECO:0000259" key="9">
    <source>
        <dbReference type="PROSITE" id="PS50027"/>
    </source>
</evidence>
<dbReference type="InterPro" id="IPR050440">
    <property type="entry name" value="Laminin/Netrin_ECM"/>
</dbReference>
<protein>
    <recommendedName>
        <fullName evidence="9">Laminin EGF-like domain-containing protein</fullName>
    </recommendedName>
</protein>
<evidence type="ECO:0000256" key="1">
    <source>
        <dbReference type="ARBA" id="ARBA00004613"/>
    </source>
</evidence>
<keyword evidence="3" id="KW-0732">Signal</keyword>
<dbReference type="Gene3D" id="2.10.25.10">
    <property type="entry name" value="Laminin"/>
    <property type="match status" value="7"/>
</dbReference>
<keyword evidence="11" id="KW-1185">Reference proteome</keyword>
<sequence>CDCFLPHRCLVLLSKYAVRPCNCSITGGYENRAVCDSQTGQCICKQNVAGRQCDKCKLGHYGLMSNDPLGCKPCYCSLHSSECELDMSALAIAANKPGQSVELSSLVEADKVIINCPADQQPCSACLQKDRQYIRVECNGTSDGILPCMCVKDPNQCQYCPTGWRSPQKDPRSEICTCPPQYVGKSCENCADGFRLDPPNGLPTDRCVACTCNNHSTVCHSKTGQCECQHNTGGLFCDRCADGYYGNALAPAGSSAACKPCPCPSGAKCEEVFWQDRGIEVVCTDCPDNRTGARCERCSENYYGDPPKGVPCKPCDCSNNVDPREFGNCDGITGECLKCIFGTTGKRCEQCLPGYRRNFKPANETTSRAINDTTSLMVPARGCSPCYCDPVGTLASYGPKGIAVCNPETGQCPCKPGVGGLRCEQCYQGFYGFHTGQGCKPCDCDSIGAISEACDDRTGRCTCRPHVTGRQCDQCMAGHFNLTSAMGCQDCQCHPYGAKDKQCDAGGQCRCKPFAVGEKCDQCQENHYSLEAGCLPCPACYNLVQARVAKLWGMLESVFGPLRPDSKPESQPTPDDKDLYAEVKKLNDTIIGLYRRVLKIGDKSSVVNPDQLLKTVEALAQQVDKVKLDLDETRKQGSVCASTTKLDADMDKLNKEITERLPILLSEDLQKVMDKLKKSTESYQPDAALTNEANEVDALASRLSKQQHHLREISGAIGQLIDNATKQVAESEEAVMNSKKLLQISVQKADLIAQKHTEQTGKIEATNELLQRTRDQVYQLKSGVDQIPDLRKEVRLLESVKTQWEEARNTSKALQKQLNASGLELTYTLDRVRQINNQIRDSLSDRHSRVKLLEPRFKELQSLLDRVQRAQNASWHAVNQARTKADLLKNFEDYIAQTKGLIPQAMAGQAELLKRLDKVDSSVKDLHEQAKQELGAAYKLQNRTAELQKVLDGIRKMITEGKKQSEAGRTRLSEMRSRYDVEIVHEVSKATKAVASVSEQAQGTFKRVSDTQQKVKQMGEEAADMLKRMKKLKDQLTESTGKGSGVIVNGEDAATRFARLKATLENLHLSDRMAQLHKLNYSRTIELDYLRNELDEFKAHYEHLRMVNTLLPLRDSGCFYTGKEIEGDIPSSRTTKRG</sequence>
<feature type="disulfide bond" evidence="8">
    <location>
        <begin position="44"/>
        <end position="53"/>
    </location>
</feature>
<dbReference type="FunFam" id="2.10.25.10:FF:000105">
    <property type="entry name" value="laminin subunit gamma-1"/>
    <property type="match status" value="1"/>
</dbReference>
<dbReference type="PANTHER" id="PTHR10574">
    <property type="entry name" value="NETRIN/LAMININ-RELATED"/>
    <property type="match status" value="1"/>
</dbReference>
<dbReference type="OrthoDB" id="5984158at2759"/>
<evidence type="ECO:0000256" key="8">
    <source>
        <dbReference type="PROSITE-ProRule" id="PRU00460"/>
    </source>
</evidence>
<dbReference type="GO" id="GO:0005604">
    <property type="term" value="C:basement membrane"/>
    <property type="evidence" value="ECO:0007669"/>
    <property type="project" value="UniProtKB-ARBA"/>
</dbReference>
<accession>A0A8J4SSQ7</accession>
<dbReference type="PANTHER" id="PTHR10574:SF406">
    <property type="entry name" value="LAMININ SUBUNIT ALPHA 5"/>
    <property type="match status" value="1"/>
</dbReference>
<evidence type="ECO:0000256" key="2">
    <source>
        <dbReference type="ARBA" id="ARBA00022525"/>
    </source>
</evidence>
<dbReference type="AlphaFoldDB" id="A0A8J4SSQ7"/>
<dbReference type="FunFam" id="2.10.25.10:FF:000090">
    <property type="entry name" value="laminin subunit alpha"/>
    <property type="match status" value="1"/>
</dbReference>
<dbReference type="InterPro" id="IPR002049">
    <property type="entry name" value="LE_dom"/>
</dbReference>
<dbReference type="SUPFAM" id="SSF57196">
    <property type="entry name" value="EGF/Laminin"/>
    <property type="match status" value="7"/>
</dbReference>
<comment type="caution">
    <text evidence="8">Lacks conserved residue(s) required for the propagation of feature annotation.</text>
</comment>
<dbReference type="Proteomes" id="UP000748531">
    <property type="component" value="Unassembled WGS sequence"/>
</dbReference>
<feature type="domain" description="Laminin EGF-like" evidence="9">
    <location>
        <begin position="442"/>
        <end position="490"/>
    </location>
</feature>